<protein>
    <recommendedName>
        <fullName evidence="3">tRNA-splicing endonuclease subunit Sen15 domain-containing protein</fullName>
    </recommendedName>
</protein>
<dbReference type="Proteomes" id="UP000186303">
    <property type="component" value="Chromosome 7"/>
</dbReference>
<evidence type="ECO:0000313" key="5">
    <source>
        <dbReference type="Proteomes" id="UP000186303"/>
    </source>
</evidence>
<dbReference type="STRING" id="1230383.A0A1M8ABW9"/>
<dbReference type="GO" id="GO:0005634">
    <property type="term" value="C:nucleus"/>
    <property type="evidence" value="ECO:0007669"/>
    <property type="project" value="UniProtKB-ARBA"/>
</dbReference>
<evidence type="ECO:0000256" key="2">
    <source>
        <dbReference type="ARBA" id="ARBA00022694"/>
    </source>
</evidence>
<evidence type="ECO:0000259" key="3">
    <source>
        <dbReference type="Pfam" id="PF09631"/>
    </source>
</evidence>
<sequence>MHDAPACLQAETHEAYQDVQPLCDKYVSQASALFQTYVDLKYAARWRELDARAIERPGGRADAAAFGAAGWAVIVGQAPSSKEKQVVLPMAIEQAMDSAMLSDLFAQLPSDAVHTHVLLAMMSNDATVVYYRLSQGMVKPIN</sequence>
<dbReference type="InterPro" id="IPR018593">
    <property type="entry name" value="tRNA-endonuc_su_Sen15"/>
</dbReference>
<dbReference type="VEuPathDB" id="FungiDB:MSYG_4044"/>
<dbReference type="PANTHER" id="PTHR28582:SF1">
    <property type="entry name" value="TRNA-SPLICING ENDONUCLEASE SUBUNIT SEN15"/>
    <property type="match status" value="1"/>
</dbReference>
<feature type="domain" description="tRNA-splicing endonuclease subunit Sen15" evidence="3">
    <location>
        <begin position="35"/>
        <end position="140"/>
    </location>
</feature>
<organism evidence="4 5">
    <name type="scientific">Malassezia sympodialis (strain ATCC 42132)</name>
    <name type="common">Atopic eczema-associated yeast</name>
    <dbReference type="NCBI Taxonomy" id="1230383"/>
    <lineage>
        <taxon>Eukaryota</taxon>
        <taxon>Fungi</taxon>
        <taxon>Dikarya</taxon>
        <taxon>Basidiomycota</taxon>
        <taxon>Ustilaginomycotina</taxon>
        <taxon>Malasseziomycetes</taxon>
        <taxon>Malasseziales</taxon>
        <taxon>Malasseziaceae</taxon>
        <taxon>Malassezia</taxon>
    </lineage>
</organism>
<accession>A0A1M8ABW9</accession>
<dbReference type="OrthoDB" id="10002170at2759"/>
<keyword evidence="5" id="KW-1185">Reference proteome</keyword>
<dbReference type="InterPro" id="IPR011856">
    <property type="entry name" value="tRNA_endonuc-like_dom_sf"/>
</dbReference>
<name>A0A1M8ABW9_MALS4</name>
<dbReference type="Pfam" id="PF09631">
    <property type="entry name" value="Sen15"/>
    <property type="match status" value="1"/>
</dbReference>
<gene>
    <name evidence="4" type="ORF">MSYG_4044</name>
</gene>
<dbReference type="GO" id="GO:0003676">
    <property type="term" value="F:nucleic acid binding"/>
    <property type="evidence" value="ECO:0007669"/>
    <property type="project" value="InterPro"/>
</dbReference>
<reference evidence="5" key="1">
    <citation type="journal article" date="2017" name="Nucleic Acids Res.">
        <title>Proteogenomics produces comprehensive and highly accurate protein-coding gene annotation in a complete genome assembly of Malassezia sympodialis.</title>
        <authorList>
            <person name="Zhu Y."/>
            <person name="Engstroem P.G."/>
            <person name="Tellgren-Roth C."/>
            <person name="Baudo C.D."/>
            <person name="Kennell J.C."/>
            <person name="Sun S."/>
            <person name="Billmyre R.B."/>
            <person name="Schroeder M.S."/>
            <person name="Andersson A."/>
            <person name="Holm T."/>
            <person name="Sigurgeirsson B."/>
            <person name="Wu G."/>
            <person name="Sankaranarayanan S.R."/>
            <person name="Siddharthan R."/>
            <person name="Sanyal K."/>
            <person name="Lundeberg J."/>
            <person name="Nystedt B."/>
            <person name="Boekhout T."/>
            <person name="Dawson T.L. Jr."/>
            <person name="Heitman J."/>
            <person name="Scheynius A."/>
            <person name="Lehtioe J."/>
        </authorList>
    </citation>
    <scope>NUCLEOTIDE SEQUENCE [LARGE SCALE GENOMIC DNA]</scope>
    <source>
        <strain evidence="5">ATCC 42132</strain>
    </source>
</reference>
<evidence type="ECO:0000256" key="1">
    <source>
        <dbReference type="ARBA" id="ARBA00006091"/>
    </source>
</evidence>
<proteinExistence type="inferred from homology"/>
<dbReference type="EMBL" id="LT671827">
    <property type="protein sequence ID" value="SHO79694.1"/>
    <property type="molecule type" value="Genomic_DNA"/>
</dbReference>
<dbReference type="OMA" id="STDWIRT"/>
<dbReference type="Gene3D" id="3.40.1350.10">
    <property type="match status" value="1"/>
</dbReference>
<dbReference type="PANTHER" id="PTHR28582">
    <property type="entry name" value="TRNA-SPLICING ENDONUCLEASE SUBUNIT SEN15"/>
    <property type="match status" value="1"/>
</dbReference>
<comment type="similarity">
    <text evidence="1">Belongs to the SEN15 family.</text>
</comment>
<evidence type="ECO:0000313" key="4">
    <source>
        <dbReference type="EMBL" id="SHO79694.1"/>
    </source>
</evidence>
<keyword evidence="2" id="KW-0819">tRNA processing</keyword>
<dbReference type="SUPFAM" id="SSF53032">
    <property type="entry name" value="tRNA-intron endonuclease catalytic domain-like"/>
    <property type="match status" value="1"/>
</dbReference>
<dbReference type="InterPro" id="IPR036167">
    <property type="entry name" value="tRNA_intron_Endo_cat-like_sf"/>
</dbReference>
<dbReference type="GO" id="GO:0006388">
    <property type="term" value="P:tRNA splicing, via endonucleolytic cleavage and ligation"/>
    <property type="evidence" value="ECO:0007669"/>
    <property type="project" value="InterPro"/>
</dbReference>
<dbReference type="AlphaFoldDB" id="A0A1M8ABW9"/>